<evidence type="ECO:0000313" key="5">
    <source>
        <dbReference type="EMBL" id="KAF4439739.1"/>
    </source>
</evidence>
<dbReference type="SUPFAM" id="SSF54236">
    <property type="entry name" value="Ubiquitin-like"/>
    <property type="match status" value="1"/>
</dbReference>
<keyword evidence="3" id="KW-0862">Zinc</keyword>
<dbReference type="InterPro" id="IPR001876">
    <property type="entry name" value="Znf_RanBP2"/>
</dbReference>
<evidence type="ECO:0000256" key="3">
    <source>
        <dbReference type="ARBA" id="ARBA00022833"/>
    </source>
</evidence>
<keyword evidence="6" id="KW-1185">Reference proteome</keyword>
<dbReference type="InterPro" id="IPR029071">
    <property type="entry name" value="Ubiquitin-like_domsf"/>
</dbReference>
<reference evidence="5" key="1">
    <citation type="submission" date="2020-01" db="EMBL/GenBank/DDBJ databases">
        <title>Identification and distribution of gene clusters putatively required for synthesis of sphingolipid metabolism inhibitors in phylogenetically diverse species of the filamentous fungus Fusarium.</title>
        <authorList>
            <person name="Kim H.-S."/>
            <person name="Busman M."/>
            <person name="Brown D.W."/>
            <person name="Divon H."/>
            <person name="Uhlig S."/>
            <person name="Proctor R.H."/>
        </authorList>
    </citation>
    <scope>NUCLEOTIDE SEQUENCE</scope>
    <source>
        <strain evidence="5">NRRL 53441</strain>
    </source>
</reference>
<proteinExistence type="predicted"/>
<feature type="domain" description="Ubiquitin-like" evidence="4">
    <location>
        <begin position="200"/>
        <end position="276"/>
    </location>
</feature>
<dbReference type="Gene3D" id="2.30.30.380">
    <property type="entry name" value="Zn-finger domain of Sec23/24"/>
    <property type="match status" value="1"/>
</dbReference>
<dbReference type="EMBL" id="JAADJG010000673">
    <property type="protein sequence ID" value="KAF4439739.1"/>
    <property type="molecule type" value="Genomic_DNA"/>
</dbReference>
<name>A0A8H4NJ06_9HYPO</name>
<organism evidence="5 6">
    <name type="scientific">Fusarium austroafricanum</name>
    <dbReference type="NCBI Taxonomy" id="2364996"/>
    <lineage>
        <taxon>Eukaryota</taxon>
        <taxon>Fungi</taxon>
        <taxon>Dikarya</taxon>
        <taxon>Ascomycota</taxon>
        <taxon>Pezizomycotina</taxon>
        <taxon>Sordariomycetes</taxon>
        <taxon>Hypocreomycetidae</taxon>
        <taxon>Hypocreales</taxon>
        <taxon>Nectriaceae</taxon>
        <taxon>Fusarium</taxon>
        <taxon>Fusarium concolor species complex</taxon>
    </lineage>
</organism>
<dbReference type="InterPro" id="IPR036443">
    <property type="entry name" value="Znf_RanBP2_sf"/>
</dbReference>
<evidence type="ECO:0000256" key="1">
    <source>
        <dbReference type="ARBA" id="ARBA00022723"/>
    </source>
</evidence>
<comment type="caution">
    <text evidence="5">The sequence shown here is derived from an EMBL/GenBank/DDBJ whole genome shotgun (WGS) entry which is preliminary data.</text>
</comment>
<dbReference type="CDD" id="cd17039">
    <property type="entry name" value="Ubl_ubiquitin_like"/>
    <property type="match status" value="1"/>
</dbReference>
<dbReference type="SUPFAM" id="SSF90209">
    <property type="entry name" value="Ran binding protein zinc finger-like"/>
    <property type="match status" value="1"/>
</dbReference>
<protein>
    <recommendedName>
        <fullName evidence="4">Ubiquitin-like domain-containing protein</fullName>
    </recommendedName>
</protein>
<dbReference type="PROSITE" id="PS01358">
    <property type="entry name" value="ZF_RANBP2_1"/>
    <property type="match status" value="1"/>
</dbReference>
<dbReference type="GO" id="GO:0008270">
    <property type="term" value="F:zinc ion binding"/>
    <property type="evidence" value="ECO:0007669"/>
    <property type="project" value="UniProtKB-KW"/>
</dbReference>
<keyword evidence="1" id="KW-0479">Metal-binding</keyword>
<keyword evidence="2" id="KW-0863">Zinc-finger</keyword>
<dbReference type="InterPro" id="IPR000626">
    <property type="entry name" value="Ubiquitin-like_dom"/>
</dbReference>
<dbReference type="Proteomes" id="UP000605986">
    <property type="component" value="Unassembled WGS sequence"/>
</dbReference>
<evidence type="ECO:0000256" key="2">
    <source>
        <dbReference type="ARBA" id="ARBA00022771"/>
    </source>
</evidence>
<sequence length="458" mass="50013">MLEELVQWAPTARVSQDKIELEDLVITFKRTVRVPDNDESNHLPPDMGSFPLFKIDDYAGKLPVKMAQKGGLFLPMYQREALWIYFESSHRYAIKIFVGGINAISGEPAVPTRESSVRRQNLVKEGKSLQDYIFVPGQRWLDGIAVEPGHVRQFVAMPVGTGHSVEFQMTGEEKAAGIQFEITKLVPLVKSIGSGSGEKLTITITAPCGRTIRVTARTGTRGWALKEALEQNGISTFEATLYYADGPTRVGDYSTLGACGISDGDTLELLPLLIGGGGPRTLAPDIVEMSIAGGGRISQEIVAVPKQKYQKSIPATFNVQILNSASFERVTSQKPPKSPVTAKTYADCGYPFFALYEEPSNISGNFEGLRSVAQMDKTSDKSLPNIPVIDIEDREVWVCSACGQANKPADQKCGDCLEQRPEPVKLGQVGILNPRGTKTPLQLVWEMAEEASNKISAF</sequence>
<dbReference type="AlphaFoldDB" id="A0A8H4NJ06"/>
<dbReference type="PROSITE" id="PS50053">
    <property type="entry name" value="UBIQUITIN_2"/>
    <property type="match status" value="1"/>
</dbReference>
<accession>A0A8H4NJ06</accession>
<evidence type="ECO:0000313" key="6">
    <source>
        <dbReference type="Proteomes" id="UP000605986"/>
    </source>
</evidence>
<gene>
    <name evidence="5" type="ORF">F53441_12484</name>
</gene>
<evidence type="ECO:0000259" key="4">
    <source>
        <dbReference type="PROSITE" id="PS50053"/>
    </source>
</evidence>
<dbReference type="OrthoDB" id="1658288at2759"/>